<evidence type="ECO:0000313" key="3">
    <source>
        <dbReference type="Proteomes" id="UP000608890"/>
    </source>
</evidence>
<accession>A0A917WS37</accession>
<feature type="domain" description="DUF4031" evidence="1">
    <location>
        <begin position="4"/>
        <end position="91"/>
    </location>
</feature>
<dbReference type="EMBL" id="BMNB01000003">
    <property type="protein sequence ID" value="GGM26657.1"/>
    <property type="molecule type" value="Genomic_DNA"/>
</dbReference>
<reference evidence="2" key="2">
    <citation type="submission" date="2020-09" db="EMBL/GenBank/DDBJ databases">
        <authorList>
            <person name="Sun Q."/>
            <person name="Zhou Y."/>
        </authorList>
    </citation>
    <scope>NUCLEOTIDE SEQUENCE</scope>
    <source>
        <strain evidence="2">CGMCC 4.7312</strain>
    </source>
</reference>
<dbReference type="InterPro" id="IPR025109">
    <property type="entry name" value="DUF4031"/>
</dbReference>
<gene>
    <name evidence="2" type="ORF">GCM10011608_09390</name>
</gene>
<organism evidence="2 3">
    <name type="scientific">Micromonospora sonchi</name>
    <dbReference type="NCBI Taxonomy" id="1763543"/>
    <lineage>
        <taxon>Bacteria</taxon>
        <taxon>Bacillati</taxon>
        <taxon>Actinomycetota</taxon>
        <taxon>Actinomycetes</taxon>
        <taxon>Micromonosporales</taxon>
        <taxon>Micromonosporaceae</taxon>
        <taxon>Micromonospora</taxon>
    </lineage>
</organism>
<comment type="caution">
    <text evidence="2">The sequence shown here is derived from an EMBL/GenBank/DDBJ whole genome shotgun (WGS) entry which is preliminary data.</text>
</comment>
<evidence type="ECO:0000313" key="2">
    <source>
        <dbReference type="EMBL" id="GGM26657.1"/>
    </source>
</evidence>
<evidence type="ECO:0000259" key="1">
    <source>
        <dbReference type="Pfam" id="PF13223"/>
    </source>
</evidence>
<dbReference type="Pfam" id="PF13223">
    <property type="entry name" value="DUF4031"/>
    <property type="match status" value="1"/>
</dbReference>
<dbReference type="AlphaFoldDB" id="A0A917WS37"/>
<name>A0A917WS37_9ACTN</name>
<keyword evidence="3" id="KW-1185">Reference proteome</keyword>
<dbReference type="Proteomes" id="UP000608890">
    <property type="component" value="Unassembled WGS sequence"/>
</dbReference>
<sequence>MVTVYVDNFRRPARVGRISGRWSHLTADTEQELHDFAAKLGLRRDWFQTCKRPCHSFLPCVHWHYDVVDAKREEAIRLGAKGIDIREFGAITSGRRQALLAGEGQ</sequence>
<reference evidence="2" key="1">
    <citation type="journal article" date="2014" name="Int. J. Syst. Evol. Microbiol.">
        <title>Complete genome sequence of Corynebacterium casei LMG S-19264T (=DSM 44701T), isolated from a smear-ripened cheese.</title>
        <authorList>
            <consortium name="US DOE Joint Genome Institute (JGI-PGF)"/>
            <person name="Walter F."/>
            <person name="Albersmeier A."/>
            <person name="Kalinowski J."/>
            <person name="Ruckert C."/>
        </authorList>
    </citation>
    <scope>NUCLEOTIDE SEQUENCE</scope>
    <source>
        <strain evidence="2">CGMCC 4.7312</strain>
    </source>
</reference>
<proteinExistence type="predicted"/>
<protein>
    <recommendedName>
        <fullName evidence="1">DUF4031 domain-containing protein</fullName>
    </recommendedName>
</protein>